<comment type="caution">
    <text evidence="1">The sequence shown here is derived from an EMBL/GenBank/DDBJ whole genome shotgun (WGS) entry which is preliminary data.</text>
</comment>
<accession>A0ABQ2CVP2</accession>
<sequence>MQPTFYLMCGLPGAGKTTCAREIEQEAPALRLTTDEWMLPLFGEQHSTPDLLKARDTMEALLLDLAVKALKLGVNVVLDYGVWSRAEREDFRSRAREAGASTCLIYLDVPLEELKARVAARNHNLQGSYPITAAEMDLWATWFENPDPEELIPD</sequence>
<dbReference type="Proteomes" id="UP000632222">
    <property type="component" value="Unassembled WGS sequence"/>
</dbReference>
<evidence type="ECO:0000313" key="1">
    <source>
        <dbReference type="EMBL" id="GGJ18772.1"/>
    </source>
</evidence>
<dbReference type="InterPro" id="IPR027417">
    <property type="entry name" value="P-loop_NTPase"/>
</dbReference>
<dbReference type="RefSeq" id="WP_188998200.1">
    <property type="nucleotide sequence ID" value="NZ_BMOD01000001.1"/>
</dbReference>
<dbReference type="EMBL" id="BMOD01000001">
    <property type="protein sequence ID" value="GGJ18772.1"/>
    <property type="molecule type" value="Genomic_DNA"/>
</dbReference>
<proteinExistence type="predicted"/>
<reference evidence="2" key="1">
    <citation type="journal article" date="2019" name="Int. J. Syst. Evol. Microbiol.">
        <title>The Global Catalogue of Microorganisms (GCM) 10K type strain sequencing project: providing services to taxonomists for standard genome sequencing and annotation.</title>
        <authorList>
            <consortium name="The Broad Institute Genomics Platform"/>
            <consortium name="The Broad Institute Genome Sequencing Center for Infectious Disease"/>
            <person name="Wu L."/>
            <person name="Ma J."/>
        </authorList>
    </citation>
    <scope>NUCLEOTIDE SEQUENCE [LARGE SCALE GENOMIC DNA]</scope>
    <source>
        <strain evidence="2">JCM 14370</strain>
    </source>
</reference>
<dbReference type="Gene3D" id="3.40.50.300">
    <property type="entry name" value="P-loop containing nucleotide triphosphate hydrolases"/>
    <property type="match status" value="1"/>
</dbReference>
<name>A0ABQ2CVP2_9DEIO</name>
<gene>
    <name evidence="1" type="ORF">GCM10008938_01060</name>
</gene>
<protein>
    <recommendedName>
        <fullName evidence="3">ATP-binding protein</fullName>
    </recommendedName>
</protein>
<dbReference type="Pfam" id="PF13671">
    <property type="entry name" value="AAA_33"/>
    <property type="match status" value="1"/>
</dbReference>
<organism evidence="1 2">
    <name type="scientific">Deinococcus roseus</name>
    <dbReference type="NCBI Taxonomy" id="392414"/>
    <lineage>
        <taxon>Bacteria</taxon>
        <taxon>Thermotogati</taxon>
        <taxon>Deinococcota</taxon>
        <taxon>Deinococci</taxon>
        <taxon>Deinococcales</taxon>
        <taxon>Deinococcaceae</taxon>
        <taxon>Deinococcus</taxon>
    </lineage>
</organism>
<dbReference type="SUPFAM" id="SSF52540">
    <property type="entry name" value="P-loop containing nucleoside triphosphate hydrolases"/>
    <property type="match status" value="1"/>
</dbReference>
<evidence type="ECO:0008006" key="3">
    <source>
        <dbReference type="Google" id="ProtNLM"/>
    </source>
</evidence>
<keyword evidence="2" id="KW-1185">Reference proteome</keyword>
<evidence type="ECO:0000313" key="2">
    <source>
        <dbReference type="Proteomes" id="UP000632222"/>
    </source>
</evidence>